<evidence type="ECO:0000313" key="1">
    <source>
        <dbReference type="EMBL" id="THY35434.1"/>
    </source>
</evidence>
<organism evidence="1 2">
    <name type="scientific">Aureobasidium pullulans</name>
    <name type="common">Black yeast</name>
    <name type="synonym">Pullularia pullulans</name>
    <dbReference type="NCBI Taxonomy" id="5580"/>
    <lineage>
        <taxon>Eukaryota</taxon>
        <taxon>Fungi</taxon>
        <taxon>Dikarya</taxon>
        <taxon>Ascomycota</taxon>
        <taxon>Pezizomycotina</taxon>
        <taxon>Dothideomycetes</taxon>
        <taxon>Dothideomycetidae</taxon>
        <taxon>Dothideales</taxon>
        <taxon>Saccotheciaceae</taxon>
        <taxon>Aureobasidium</taxon>
    </lineage>
</organism>
<reference evidence="1 2" key="1">
    <citation type="submission" date="2018-10" db="EMBL/GenBank/DDBJ databases">
        <title>Fifty Aureobasidium pullulans genomes reveal a recombining polyextremotolerant generalist.</title>
        <authorList>
            <person name="Gostincar C."/>
            <person name="Turk M."/>
            <person name="Zajc J."/>
            <person name="Gunde-Cimerman N."/>
        </authorList>
    </citation>
    <scope>NUCLEOTIDE SEQUENCE [LARGE SCALE GENOMIC DNA]</scope>
    <source>
        <strain evidence="1 2">EXF-6604</strain>
    </source>
</reference>
<dbReference type="EMBL" id="QZBD01000022">
    <property type="protein sequence ID" value="THY35434.1"/>
    <property type="molecule type" value="Genomic_DNA"/>
</dbReference>
<dbReference type="AlphaFoldDB" id="A0A4S9M0C9"/>
<dbReference type="Proteomes" id="UP000306584">
    <property type="component" value="Unassembled WGS sequence"/>
</dbReference>
<protein>
    <submittedName>
        <fullName evidence="1">Uncharacterized protein</fullName>
    </submittedName>
</protein>
<evidence type="ECO:0000313" key="2">
    <source>
        <dbReference type="Proteomes" id="UP000306584"/>
    </source>
</evidence>
<sequence length="160" mass="17835">DAESSPPCSGNVRQCSWGFTKALCSINTEHLRAVPFESFAWEQREEADHQARAADRVHTYGPVIRARGQLERLSMIDREQLETNLLGPGMWGPQTSWRTLLPRPSDVTLGDKPLVDEDMAVGQGQVSDAIGYAEWRQSSGTTQRDMKSKHMIPLVLMLAA</sequence>
<proteinExistence type="predicted"/>
<name>A0A4S9M0C9_AURPU</name>
<gene>
    <name evidence="1" type="ORF">D6D01_01330</name>
</gene>
<feature type="non-terminal residue" evidence="1">
    <location>
        <position position="1"/>
    </location>
</feature>
<accession>A0A4S9M0C9</accession>
<comment type="caution">
    <text evidence="1">The sequence shown here is derived from an EMBL/GenBank/DDBJ whole genome shotgun (WGS) entry which is preliminary data.</text>
</comment>